<accession>A0ABX1KA89</accession>
<evidence type="ECO:0000259" key="2">
    <source>
        <dbReference type="Pfam" id="PF04909"/>
    </source>
</evidence>
<evidence type="ECO:0000313" key="3">
    <source>
        <dbReference type="EMBL" id="NLP82974.1"/>
    </source>
</evidence>
<dbReference type="Pfam" id="PF04909">
    <property type="entry name" value="Amidohydro_2"/>
    <property type="match status" value="1"/>
</dbReference>
<dbReference type="RefSeq" id="WP_168911431.1">
    <property type="nucleotide sequence ID" value="NZ_JABACI010000001.1"/>
</dbReference>
<keyword evidence="1" id="KW-0456">Lyase</keyword>
<dbReference type="InterPro" id="IPR032466">
    <property type="entry name" value="Metal_Hydrolase"/>
</dbReference>
<dbReference type="InterPro" id="IPR006680">
    <property type="entry name" value="Amidohydro-rel"/>
</dbReference>
<comment type="caution">
    <text evidence="3">The sequence shown here is derived from an EMBL/GenBank/DDBJ whole genome shotgun (WGS) entry which is preliminary data.</text>
</comment>
<dbReference type="Proteomes" id="UP001429745">
    <property type="component" value="Unassembled WGS sequence"/>
</dbReference>
<sequence length="348" mass="38099">MIVDAHAHLLPKDYPADAPSCFPHMEPIEDSTDRLLVFGKMRFPAKEVFFEAERRVEAMDASDIDAEVVSPMPPLLRYDLPAADGLALARHVNDFAAELSSHAPERIVALGMVPMQDPDAATAELAAMKEQGLAGVEIASNILGSSIGDEKFLPFFQEAQRLDFPVFVHAMPSPMDRLPMSAMGTYVVGIEGMFAAASLILGGTAAACPDLRISFSHAAGGLAMMLPRANYFWGGSWNEEPPDRERAVMPDDGPSPLEYARRFYYDAMVFDRRTIRYLIDLLGADRLLVGSDFPAMLREEPGAKTLRDMQLPDDEWADISHRNVFRWLGRGDLGSATVAAGAARTGAR</sequence>
<name>A0ABX1KA89_9MICO</name>
<keyword evidence="4" id="KW-1185">Reference proteome</keyword>
<feature type="domain" description="Amidohydrolase-related" evidence="2">
    <location>
        <begin position="3"/>
        <end position="328"/>
    </location>
</feature>
<proteinExistence type="predicted"/>
<reference evidence="3 4" key="1">
    <citation type="submission" date="2020-04" db="EMBL/GenBank/DDBJ databases">
        <title>CFH 90308 Microbacterium sp.</title>
        <authorList>
            <person name="Nie G."/>
            <person name="Ming H."/>
            <person name="Xia T."/>
        </authorList>
    </citation>
    <scope>NUCLEOTIDE SEQUENCE [LARGE SCALE GENOMIC DNA]</scope>
    <source>
        <strain evidence="3 4">CFH 90308</strain>
    </source>
</reference>
<dbReference type="Gene3D" id="3.20.20.140">
    <property type="entry name" value="Metal-dependent hydrolases"/>
    <property type="match status" value="1"/>
</dbReference>
<protein>
    <submittedName>
        <fullName evidence="3">Amidohydrolase</fullName>
    </submittedName>
</protein>
<dbReference type="PANTHER" id="PTHR21240">
    <property type="entry name" value="2-AMINO-3-CARBOXYLMUCONATE-6-SEMIALDEHYDE DECARBOXYLASE"/>
    <property type="match status" value="1"/>
</dbReference>
<dbReference type="SUPFAM" id="SSF51556">
    <property type="entry name" value="Metallo-dependent hydrolases"/>
    <property type="match status" value="1"/>
</dbReference>
<dbReference type="EMBL" id="JABACI010000001">
    <property type="protein sequence ID" value="NLP82974.1"/>
    <property type="molecule type" value="Genomic_DNA"/>
</dbReference>
<evidence type="ECO:0000256" key="1">
    <source>
        <dbReference type="ARBA" id="ARBA00023239"/>
    </source>
</evidence>
<gene>
    <name evidence="3" type="ORF">HF576_03865</name>
</gene>
<dbReference type="PANTHER" id="PTHR21240:SF28">
    <property type="entry name" value="ISO-OROTATE DECARBOXYLASE (EUROFUNG)"/>
    <property type="match status" value="1"/>
</dbReference>
<dbReference type="InterPro" id="IPR032465">
    <property type="entry name" value="ACMSD"/>
</dbReference>
<evidence type="ECO:0000313" key="4">
    <source>
        <dbReference type="Proteomes" id="UP001429745"/>
    </source>
</evidence>
<organism evidence="3 4">
    <name type="scientific">Microbacterium salsuginis</name>
    <dbReference type="NCBI Taxonomy" id="2722803"/>
    <lineage>
        <taxon>Bacteria</taxon>
        <taxon>Bacillati</taxon>
        <taxon>Actinomycetota</taxon>
        <taxon>Actinomycetes</taxon>
        <taxon>Micrococcales</taxon>
        <taxon>Microbacteriaceae</taxon>
        <taxon>Microbacterium</taxon>
    </lineage>
</organism>